<feature type="domain" description="Alanyl-transfer RNA synthetases family profile" evidence="10">
    <location>
        <begin position="1"/>
        <end position="585"/>
    </location>
</feature>
<proteinExistence type="inferred from homology"/>
<dbReference type="Proteomes" id="UP000808388">
    <property type="component" value="Unassembled WGS sequence"/>
</dbReference>
<dbReference type="GO" id="GO:0004813">
    <property type="term" value="F:alanine-tRNA ligase activity"/>
    <property type="evidence" value="ECO:0007669"/>
    <property type="project" value="UniProtKB-EC"/>
</dbReference>
<dbReference type="InterPro" id="IPR012947">
    <property type="entry name" value="tRNA_SAD"/>
</dbReference>
<dbReference type="PROSITE" id="PS50860">
    <property type="entry name" value="AA_TRNA_LIGASE_II_ALA"/>
    <property type="match status" value="1"/>
</dbReference>
<keyword evidence="7" id="KW-0694">RNA-binding</keyword>
<evidence type="ECO:0000256" key="4">
    <source>
        <dbReference type="ARBA" id="ARBA00022598"/>
    </source>
</evidence>
<dbReference type="InterPro" id="IPR018162">
    <property type="entry name" value="Ala-tRNA-ligase_IIc_anticod-bd"/>
</dbReference>
<dbReference type="GO" id="GO:0005524">
    <property type="term" value="F:ATP binding"/>
    <property type="evidence" value="ECO:0007669"/>
    <property type="project" value="UniProtKB-KW"/>
</dbReference>
<comment type="similarity">
    <text evidence="1">Belongs to the class-II aminoacyl-tRNA synthetase family.</text>
</comment>
<evidence type="ECO:0000313" key="12">
    <source>
        <dbReference type="Proteomes" id="UP000808388"/>
    </source>
</evidence>
<dbReference type="Gene3D" id="3.30.54.20">
    <property type="match status" value="1"/>
</dbReference>
<evidence type="ECO:0000256" key="3">
    <source>
        <dbReference type="ARBA" id="ARBA00022555"/>
    </source>
</evidence>
<dbReference type="GO" id="GO:0000049">
    <property type="term" value="F:tRNA binding"/>
    <property type="evidence" value="ECO:0007669"/>
    <property type="project" value="UniProtKB-KW"/>
</dbReference>
<dbReference type="GO" id="GO:0006419">
    <property type="term" value="P:alanyl-tRNA aminoacylation"/>
    <property type="evidence" value="ECO:0007669"/>
    <property type="project" value="InterPro"/>
</dbReference>
<keyword evidence="4 11" id="KW-0436">Ligase</keyword>
<dbReference type="InterPro" id="IPR018164">
    <property type="entry name" value="Ala-tRNA-synth_IIc_N"/>
</dbReference>
<evidence type="ECO:0000256" key="1">
    <source>
        <dbReference type="ARBA" id="ARBA00008226"/>
    </source>
</evidence>
<dbReference type="SUPFAM" id="SSF55681">
    <property type="entry name" value="Class II aaRS and biotin synthetases"/>
    <property type="match status" value="1"/>
</dbReference>
<accession>A0A9D6LUK5</accession>
<keyword evidence="3" id="KW-0820">tRNA-binding</keyword>
<evidence type="ECO:0000256" key="2">
    <source>
        <dbReference type="ARBA" id="ARBA00013168"/>
    </source>
</evidence>
<keyword evidence="5" id="KW-0547">Nucleotide-binding</keyword>
<dbReference type="InterPro" id="IPR045864">
    <property type="entry name" value="aa-tRNA-synth_II/BPL/LPL"/>
</dbReference>
<gene>
    <name evidence="11" type="ORF">HY220_04390</name>
</gene>
<dbReference type="InterPro" id="IPR050058">
    <property type="entry name" value="Ala-tRNA_ligase"/>
</dbReference>
<dbReference type="InterPro" id="IPR018165">
    <property type="entry name" value="Ala-tRNA-synth_IIc_core"/>
</dbReference>
<dbReference type="Gene3D" id="3.30.930.10">
    <property type="entry name" value="Bira Bifunctional Protein, Domain 2"/>
    <property type="match status" value="1"/>
</dbReference>
<keyword evidence="6" id="KW-0067">ATP-binding</keyword>
<dbReference type="SUPFAM" id="SSF55186">
    <property type="entry name" value="ThrRS/AlaRS common domain"/>
    <property type="match status" value="1"/>
</dbReference>
<evidence type="ECO:0000313" key="11">
    <source>
        <dbReference type="EMBL" id="MBI3627949.1"/>
    </source>
</evidence>
<evidence type="ECO:0000256" key="8">
    <source>
        <dbReference type="ARBA" id="ARBA00022917"/>
    </source>
</evidence>
<evidence type="ECO:0000256" key="5">
    <source>
        <dbReference type="ARBA" id="ARBA00022741"/>
    </source>
</evidence>
<name>A0A9D6LUK5_9BACT</name>
<dbReference type="AlphaFoldDB" id="A0A9D6LUK5"/>
<dbReference type="FunFam" id="3.30.980.10:FF:000004">
    <property type="entry name" value="Alanine--tRNA ligase, cytoplasmic"/>
    <property type="match status" value="1"/>
</dbReference>
<keyword evidence="8" id="KW-0648">Protein biosynthesis</keyword>
<dbReference type="PANTHER" id="PTHR11777:SF9">
    <property type="entry name" value="ALANINE--TRNA LIGASE, CYTOPLASMIC"/>
    <property type="match status" value="1"/>
</dbReference>
<keyword evidence="9" id="KW-0030">Aminoacyl-tRNA synthetase</keyword>
<protein>
    <recommendedName>
        <fullName evidence="2">alanine--tRNA ligase</fullName>
        <ecNumber evidence="2">6.1.1.7</ecNumber>
    </recommendedName>
</protein>
<dbReference type="NCBIfam" id="NF002436">
    <property type="entry name" value="PRK01584.1"/>
    <property type="match status" value="1"/>
</dbReference>
<dbReference type="Pfam" id="PF07973">
    <property type="entry name" value="tRNA_SAD"/>
    <property type="match status" value="1"/>
</dbReference>
<dbReference type="CDD" id="cd00673">
    <property type="entry name" value="AlaRS_core"/>
    <property type="match status" value="1"/>
</dbReference>
<dbReference type="EC" id="6.1.1.7" evidence="2"/>
<evidence type="ECO:0000256" key="6">
    <source>
        <dbReference type="ARBA" id="ARBA00022840"/>
    </source>
</evidence>
<dbReference type="GO" id="GO:0005737">
    <property type="term" value="C:cytoplasm"/>
    <property type="evidence" value="ECO:0007669"/>
    <property type="project" value="InterPro"/>
</dbReference>
<reference evidence="11" key="1">
    <citation type="submission" date="2020-07" db="EMBL/GenBank/DDBJ databases">
        <title>Huge and variable diversity of episymbiotic CPR bacteria and DPANN archaea in groundwater ecosystems.</title>
        <authorList>
            <person name="He C.Y."/>
            <person name="Keren R."/>
            <person name="Whittaker M."/>
            <person name="Farag I.F."/>
            <person name="Doudna J."/>
            <person name="Cate J.H.D."/>
            <person name="Banfield J.F."/>
        </authorList>
    </citation>
    <scope>NUCLEOTIDE SEQUENCE</scope>
    <source>
        <strain evidence="11">NC_groundwater_972_Pr1_S-0.2um_49_27</strain>
    </source>
</reference>
<dbReference type="SUPFAM" id="SSF101353">
    <property type="entry name" value="Putative anticodon-binding domain of alanyl-tRNA synthetase (AlaRS)"/>
    <property type="match status" value="1"/>
</dbReference>
<dbReference type="GO" id="GO:0002161">
    <property type="term" value="F:aminoacyl-tRNA deacylase activity"/>
    <property type="evidence" value="ECO:0007669"/>
    <property type="project" value="TreeGrafter"/>
</dbReference>
<dbReference type="InterPro" id="IPR002318">
    <property type="entry name" value="Ala-tRNA-lgiase_IIc"/>
</dbReference>
<evidence type="ECO:0000256" key="7">
    <source>
        <dbReference type="ARBA" id="ARBA00022884"/>
    </source>
</evidence>
<dbReference type="Pfam" id="PF01411">
    <property type="entry name" value="tRNA-synt_2c"/>
    <property type="match status" value="1"/>
</dbReference>
<dbReference type="PRINTS" id="PR00980">
    <property type="entry name" value="TRNASYNTHALA"/>
</dbReference>
<dbReference type="PANTHER" id="PTHR11777">
    <property type="entry name" value="ALANYL-TRNA SYNTHETASE"/>
    <property type="match status" value="1"/>
</dbReference>
<dbReference type="EMBL" id="JACQCQ010000013">
    <property type="protein sequence ID" value="MBI3627949.1"/>
    <property type="molecule type" value="Genomic_DNA"/>
</dbReference>
<evidence type="ECO:0000259" key="10">
    <source>
        <dbReference type="PROSITE" id="PS50860"/>
    </source>
</evidence>
<dbReference type="Gene3D" id="3.30.980.10">
    <property type="entry name" value="Threonyl-trna Synthetase, Chain A, domain 2"/>
    <property type="match status" value="1"/>
</dbReference>
<organism evidence="11 12">
    <name type="scientific">Candidatus Sungiibacteriota bacterium</name>
    <dbReference type="NCBI Taxonomy" id="2750080"/>
    <lineage>
        <taxon>Bacteria</taxon>
        <taxon>Candidatus Sungiibacteriota</taxon>
    </lineage>
</organism>
<dbReference type="SMART" id="SM00863">
    <property type="entry name" value="tRNA_SAD"/>
    <property type="match status" value="1"/>
</dbReference>
<comment type="caution">
    <text evidence="11">The sequence shown here is derived from an EMBL/GenBank/DDBJ whole genome shotgun (WGS) entry which is preliminary data.</text>
</comment>
<evidence type="ECO:0000256" key="9">
    <source>
        <dbReference type="ARBA" id="ARBA00023146"/>
    </source>
</evidence>
<sequence length="585" mass="65543">MDSATIRKQCIQFFAGQGHTIVPSSSLVPSDPSVLLTTAGMQQFKPYYTGEADPEKDFGSKNTASIQKSFRTSDIDEVGDETHLTFFEMVGNFSFGGYFKEETIKLAHEFITKVMELPISYVTIFKGSDMVPKDEESRQIWNSLGVNDVREEDIQDVFWGPTGNSGPCGPTTEIYCKNAAGKDVEIWNCVFNQFFYPGSREELLAGTPGKELEPLTTPGVDTGMGLERLAMISQNAKNIFDTDLFHPLIQSLPAGVDPRKKRIIADHVRGIVFLLADGVRPSNKGAGYILRRLARRVMVYEKTEIIPAHVIQSMVHEVIHDYGEFYPELLKEADVIRTEIEAERGKFGKTLERGMKELEKIGQISVSDAFRLYETYGLPYEVIKEIGGEKTDDVTREGFDAEFLKHQEISRAGVEKKFGGHGLLLDTGELKAGSEEELKIVTRLHTATHLLNAALRKVLGDSVEQRGSDITAERTRFDFLFPRKLTSDEIAKVEELVNYAIQKDFLMTIQELPLDEAKKSGALFFYKGHYPERVKVYTVGNEFETFSKELCGGPHVARTSEIGKFKIVKEEASSAGVRRIRAIVL</sequence>
<dbReference type="InterPro" id="IPR018163">
    <property type="entry name" value="Thr/Ala-tRNA-synth_IIc_edit"/>
</dbReference>